<dbReference type="GO" id="GO:0140359">
    <property type="term" value="F:ABC-type transporter activity"/>
    <property type="evidence" value="ECO:0007669"/>
    <property type="project" value="InterPro"/>
</dbReference>
<dbReference type="Pfam" id="PF01061">
    <property type="entry name" value="ABC2_membrane"/>
    <property type="match status" value="1"/>
</dbReference>
<dbReference type="InterPro" id="IPR017501">
    <property type="entry name" value="Phage_infect_YhgE_C"/>
</dbReference>
<reference evidence="9" key="2">
    <citation type="submission" date="2021-04" db="EMBL/GenBank/DDBJ databases">
        <authorList>
            <person name="Gilroy R."/>
        </authorList>
    </citation>
    <scope>NUCLEOTIDE SEQUENCE</scope>
    <source>
        <strain evidence="9">CHK169-2315</strain>
    </source>
</reference>
<evidence type="ECO:0000256" key="1">
    <source>
        <dbReference type="ARBA" id="ARBA00004141"/>
    </source>
</evidence>
<keyword evidence="4 6" id="KW-0472">Membrane</keyword>
<dbReference type="InterPro" id="IPR013525">
    <property type="entry name" value="ABC2_TM"/>
</dbReference>
<dbReference type="SUPFAM" id="SSF58104">
    <property type="entry name" value="Methyl-accepting chemotaxis protein (MCP) signaling domain"/>
    <property type="match status" value="1"/>
</dbReference>
<dbReference type="Proteomes" id="UP000823937">
    <property type="component" value="Unassembled WGS sequence"/>
</dbReference>
<dbReference type="Gene3D" id="1.10.287.1490">
    <property type="match status" value="1"/>
</dbReference>
<dbReference type="Gene3D" id="3.40.1710.10">
    <property type="entry name" value="abc type-2 transporter like domain"/>
    <property type="match status" value="1"/>
</dbReference>
<dbReference type="NCBIfam" id="TIGR03061">
    <property type="entry name" value="pip_yhgE_Nterm"/>
    <property type="match status" value="1"/>
</dbReference>
<dbReference type="PANTHER" id="PTHR43077:SF10">
    <property type="entry name" value="TRANSPORT PERMEASE PROTEIN"/>
    <property type="match status" value="1"/>
</dbReference>
<feature type="transmembrane region" description="Helical" evidence="6">
    <location>
        <begin position="617"/>
        <end position="636"/>
    </location>
</feature>
<feature type="transmembrane region" description="Helical" evidence="6">
    <location>
        <begin position="670"/>
        <end position="691"/>
    </location>
</feature>
<evidence type="ECO:0000256" key="4">
    <source>
        <dbReference type="ARBA" id="ARBA00023136"/>
    </source>
</evidence>
<evidence type="ECO:0000256" key="5">
    <source>
        <dbReference type="SAM" id="Coils"/>
    </source>
</evidence>
<evidence type="ECO:0000256" key="6">
    <source>
        <dbReference type="SAM" id="Phobius"/>
    </source>
</evidence>
<feature type="transmembrane region" description="Helical" evidence="6">
    <location>
        <begin position="12"/>
        <end position="38"/>
    </location>
</feature>
<keyword evidence="2 6" id="KW-0812">Transmembrane</keyword>
<evidence type="ECO:0000313" key="9">
    <source>
        <dbReference type="EMBL" id="HIV73596.1"/>
    </source>
</evidence>
<feature type="transmembrane region" description="Helical" evidence="6">
    <location>
        <begin position="586"/>
        <end position="610"/>
    </location>
</feature>
<feature type="domain" description="ABC-2 type transporter transmembrane" evidence="7">
    <location>
        <begin position="547"/>
        <end position="660"/>
    </location>
</feature>
<accession>A0A9D1PKN8</accession>
<keyword evidence="5" id="KW-0175">Coiled coil</keyword>
<feature type="transmembrane region" description="Helical" evidence="6">
    <location>
        <begin position="557"/>
        <end position="580"/>
    </location>
</feature>
<evidence type="ECO:0000313" key="10">
    <source>
        <dbReference type="Proteomes" id="UP000823937"/>
    </source>
</evidence>
<evidence type="ECO:0000256" key="3">
    <source>
        <dbReference type="ARBA" id="ARBA00022989"/>
    </source>
</evidence>
<gene>
    <name evidence="9" type="ORF">H9895_00765</name>
</gene>
<dbReference type="InterPro" id="IPR017500">
    <property type="entry name" value="Phage_infect_YhgE_N"/>
</dbReference>
<sequence>MKKIFTLYKRDIHSIITNIMSIVLIGGLIFLPSLYAWLNIKASWDPYAQTDQIPLGFVNEDVGATVRGEEIDVGKNLVDNLKKDTNFNWHFVDRKEAMEELEYGNYYAVIVVPEDFSETLGSVVKAEPEKATMEYYVNEKINAIAPKITDKGASVIVEEISSEFISTVNGIIFEMFNDIGLELEESIPDIELFEEYVFTLEEELPNIHDKLVEMDEQLTHASNMLDVANEKIPQAKEVTKKGLDAIQKTSTFLNEVEEKLKAISPALKEEVKEIEAVFKDVNEKRAEIEQAIKEELEEIDVESIESELPKITEDIDGIIASLQEVQNNLEEENEEIETLITTLESMKEDIATVQGKTDDIKAFIGNNEQFFKDLQESIGSVTDIDLQAFVEKYEDEIEPKMLAEIHAGQETVNEAKGMINDISNAIPEIEKMLNETDTKIDEGQEALDTLFNVYPQVQDRVNTLADTIREVQDEADMQEIVDLLLNDPEKEKGFFAEPVVLHTNEVFPIPNYGTGMTPFYTVLSLWVGGLLLISLLSPNVPEEDTLSPKVVYTGRMLTFMTIGLLQTVIVTLGDIFILGVEVSSPFWFVIFGLLISLVFMSIVYTAIALLGDVGKAVAIILLVLQIASSGGTYPVVLLPEFFQAVNPFLPFTYGVDLMREAVGGIIWKRAFFDIGALIIFAAISITVGVFLKGPIQKKMKKLIQSKGGRLFH</sequence>
<reference evidence="9" key="1">
    <citation type="journal article" date="2021" name="PeerJ">
        <title>Extensive microbial diversity within the chicken gut microbiome revealed by metagenomics and culture.</title>
        <authorList>
            <person name="Gilroy R."/>
            <person name="Ravi A."/>
            <person name="Getino M."/>
            <person name="Pursley I."/>
            <person name="Horton D.L."/>
            <person name="Alikhan N.F."/>
            <person name="Baker D."/>
            <person name="Gharbi K."/>
            <person name="Hall N."/>
            <person name="Watson M."/>
            <person name="Adriaenssens E.M."/>
            <person name="Foster-Nyarko E."/>
            <person name="Jarju S."/>
            <person name="Secka A."/>
            <person name="Antonio M."/>
            <person name="Oren A."/>
            <person name="Chaudhuri R.R."/>
            <person name="La Ragione R."/>
            <person name="Hildebrand F."/>
            <person name="Pallen M.J."/>
        </authorList>
    </citation>
    <scope>NUCLEOTIDE SEQUENCE</scope>
    <source>
        <strain evidence="9">CHK169-2315</strain>
    </source>
</reference>
<feature type="coiled-coil region" evidence="5">
    <location>
        <begin position="271"/>
        <end position="349"/>
    </location>
</feature>
<protein>
    <submittedName>
        <fullName evidence="9">YhgE/Pip domain-containing protein</fullName>
    </submittedName>
</protein>
<dbReference type="EMBL" id="DXHX01000014">
    <property type="protein sequence ID" value="HIV73596.1"/>
    <property type="molecule type" value="Genomic_DNA"/>
</dbReference>
<proteinExistence type="predicted"/>
<organism evidence="9 10">
    <name type="scientific">Candidatus Pseudogracilibacillus intestinigallinarum</name>
    <dbReference type="NCBI Taxonomy" id="2838742"/>
    <lineage>
        <taxon>Bacteria</taxon>
        <taxon>Bacillati</taxon>
        <taxon>Bacillota</taxon>
        <taxon>Bacilli</taxon>
        <taxon>Bacillales</taxon>
        <taxon>Bacillaceae</taxon>
        <taxon>Pseudogracilibacillus</taxon>
    </lineage>
</organism>
<dbReference type="InterPro" id="IPR051328">
    <property type="entry name" value="T7SS_ABC-Transporter"/>
</dbReference>
<dbReference type="NCBIfam" id="TIGR03062">
    <property type="entry name" value="pip_yhgE_Cterm"/>
    <property type="match status" value="1"/>
</dbReference>
<evidence type="ECO:0000259" key="8">
    <source>
        <dbReference type="Pfam" id="PF12698"/>
    </source>
</evidence>
<evidence type="ECO:0000256" key="2">
    <source>
        <dbReference type="ARBA" id="ARBA00022692"/>
    </source>
</evidence>
<dbReference type="GO" id="GO:0016020">
    <property type="term" value="C:membrane"/>
    <property type="evidence" value="ECO:0007669"/>
    <property type="project" value="UniProtKB-SubCell"/>
</dbReference>
<dbReference type="PANTHER" id="PTHR43077">
    <property type="entry name" value="TRANSPORT PERMEASE YVFS-RELATED"/>
    <property type="match status" value="1"/>
</dbReference>
<feature type="domain" description="ABC-2 type transporter transmembrane" evidence="8">
    <location>
        <begin position="22"/>
        <end position="154"/>
    </location>
</feature>
<dbReference type="AlphaFoldDB" id="A0A9D1PKN8"/>
<dbReference type="Pfam" id="PF12698">
    <property type="entry name" value="ABC2_membrane_3"/>
    <property type="match status" value="1"/>
</dbReference>
<name>A0A9D1PKN8_9BACI</name>
<feature type="transmembrane region" description="Helical" evidence="6">
    <location>
        <begin position="518"/>
        <end position="536"/>
    </location>
</feature>
<keyword evidence="3 6" id="KW-1133">Transmembrane helix</keyword>
<evidence type="ECO:0000259" key="7">
    <source>
        <dbReference type="Pfam" id="PF01061"/>
    </source>
</evidence>
<comment type="subcellular location">
    <subcellularLocation>
        <location evidence="1">Membrane</location>
        <topology evidence="1">Multi-pass membrane protein</topology>
    </subcellularLocation>
</comment>
<comment type="caution">
    <text evidence="9">The sequence shown here is derived from an EMBL/GenBank/DDBJ whole genome shotgun (WGS) entry which is preliminary data.</text>
</comment>